<dbReference type="Proteomes" id="UP001107961">
    <property type="component" value="Unassembled WGS sequence"/>
</dbReference>
<organism evidence="1 2">
    <name type="scientific">Alloalcanivorax xenomutans</name>
    <dbReference type="NCBI Taxonomy" id="1094342"/>
    <lineage>
        <taxon>Bacteria</taxon>
        <taxon>Pseudomonadati</taxon>
        <taxon>Pseudomonadota</taxon>
        <taxon>Gammaproteobacteria</taxon>
        <taxon>Oceanospirillales</taxon>
        <taxon>Alcanivoracaceae</taxon>
        <taxon>Alloalcanivorax</taxon>
    </lineage>
</organism>
<keyword evidence="2" id="KW-1185">Reference proteome</keyword>
<gene>
    <name evidence="1" type="ORF">LZG35_13775</name>
</gene>
<dbReference type="RefSeq" id="WP_233925961.1">
    <property type="nucleotide sequence ID" value="NZ_CP102389.1"/>
</dbReference>
<sequence length="122" mass="13257">MVSAHVQAADVLVFTDQWHPVEALDNVRVIHLDAAAEIEAELESGLPADPQQAAAIVRQRMDDGGNNFQARLATAYQGVVDAWSLGITKIPAIVVDERYVVYGDADVSRALASIEAYKRDQP</sequence>
<dbReference type="EMBL" id="JAJVKT010000016">
    <property type="protein sequence ID" value="MCE7509709.1"/>
    <property type="molecule type" value="Genomic_DNA"/>
</dbReference>
<name>A0A9Q3W646_9GAMM</name>
<evidence type="ECO:0000313" key="2">
    <source>
        <dbReference type="Proteomes" id="UP001107961"/>
    </source>
</evidence>
<dbReference type="InterPro" id="IPR011090">
    <property type="entry name" value="Integr_conj_element_PFL4709"/>
</dbReference>
<accession>A0A9Q3W646</accession>
<protein>
    <submittedName>
        <fullName evidence="1">TIGR03757 family integrating conjugative element protein</fullName>
    </submittedName>
</protein>
<dbReference type="Pfam" id="PF07511">
    <property type="entry name" value="DUF1525"/>
    <property type="match status" value="1"/>
</dbReference>
<comment type="caution">
    <text evidence="1">The sequence shown here is derived from an EMBL/GenBank/DDBJ whole genome shotgun (WGS) entry which is preliminary data.</text>
</comment>
<proteinExistence type="predicted"/>
<evidence type="ECO:0000313" key="1">
    <source>
        <dbReference type="EMBL" id="MCE7509709.1"/>
    </source>
</evidence>
<reference evidence="1" key="1">
    <citation type="submission" date="2022-01" db="EMBL/GenBank/DDBJ databases">
        <authorList>
            <person name="Karlyshev A.V."/>
            <person name="Jaspars M."/>
        </authorList>
    </citation>
    <scope>NUCLEOTIDE SEQUENCE</scope>
    <source>
        <strain evidence="1">AGSA3-2</strain>
    </source>
</reference>
<dbReference type="NCBIfam" id="TIGR03757">
    <property type="entry name" value="conj_TIGR03757"/>
    <property type="match status" value="1"/>
</dbReference>
<dbReference type="AlphaFoldDB" id="A0A9Q3W646"/>